<protein>
    <recommendedName>
        <fullName evidence="4">Glycine zipper domain-containing protein</fullName>
    </recommendedName>
</protein>
<accession>A0A1L8CZZ7</accession>
<dbReference type="RefSeq" id="WP_075864708.1">
    <property type="nucleotide sequence ID" value="NZ_BDJL01000008.1"/>
</dbReference>
<dbReference type="Proteomes" id="UP000187338">
    <property type="component" value="Unassembled WGS sequence"/>
</dbReference>
<reference evidence="3" key="1">
    <citation type="submission" date="2016-12" db="EMBL/GenBank/DDBJ databases">
        <title>Draft Genome Sequences od Carboxydothermus pertinax and islandicus, Hydrogenogenic Carboxydotrophic Bacteria.</title>
        <authorList>
            <person name="Fukuyama Y."/>
            <person name="Ohmae K."/>
            <person name="Yoneda Y."/>
            <person name="Yoshida T."/>
            <person name="Sako Y."/>
        </authorList>
    </citation>
    <scope>NUCLEOTIDE SEQUENCE [LARGE SCALE GENOMIC DNA]</scope>
    <source>
        <strain evidence="3">SET</strain>
    </source>
</reference>
<evidence type="ECO:0000256" key="1">
    <source>
        <dbReference type="SAM" id="Coils"/>
    </source>
</evidence>
<keyword evidence="1" id="KW-0175">Coiled coil</keyword>
<dbReference type="STRING" id="661089.ciss_04380"/>
<comment type="caution">
    <text evidence="2">The sequence shown here is derived from an EMBL/GenBank/DDBJ whole genome shotgun (WGS) entry which is preliminary data.</text>
</comment>
<dbReference type="AlphaFoldDB" id="A0A1L8CZZ7"/>
<dbReference type="OrthoDB" id="8402570at2"/>
<dbReference type="EMBL" id="BDJL01000008">
    <property type="protein sequence ID" value="GAV24505.1"/>
    <property type="molecule type" value="Genomic_DNA"/>
</dbReference>
<evidence type="ECO:0008006" key="4">
    <source>
        <dbReference type="Google" id="ProtNLM"/>
    </source>
</evidence>
<proteinExistence type="predicted"/>
<keyword evidence="3" id="KW-1185">Reference proteome</keyword>
<gene>
    <name evidence="2" type="ORF">ciss_04380</name>
</gene>
<evidence type="ECO:0000313" key="3">
    <source>
        <dbReference type="Proteomes" id="UP000187338"/>
    </source>
</evidence>
<organism evidence="2 3">
    <name type="scientific">Carboxydothermus islandicus</name>
    <dbReference type="NCBI Taxonomy" id="661089"/>
    <lineage>
        <taxon>Bacteria</taxon>
        <taxon>Bacillati</taxon>
        <taxon>Bacillota</taxon>
        <taxon>Clostridia</taxon>
        <taxon>Thermoanaerobacterales</taxon>
        <taxon>Thermoanaerobacteraceae</taxon>
        <taxon>Carboxydothermus</taxon>
    </lineage>
</organism>
<sequence>MIYILEIALSAGVFVLISLGLVRANILRAKYNSILNKPWKELSKEERKEIIQSMPRIADIEPGLLGLVGATATYDAIEALTKIDSTVLEAIKFSAGGNIDSYKDLLSYIHDHFESLDHDSLEGAINRLVGYVGEQKVAQDLIAQGHHVEFPADPNNAGYDLLVDGHPIQIKTTLNESLISDHFDKYDNIPVITNIENFDVAAVHKDVFVDPNLSYFDVKEATISTLDGIHDLHAFDFHIPVVTLLFASAREFNLLMKNYTDVLTSLKNIGLDVAGVGFGGGIGGAIGAALGFGVGGPIGAALGKVVGSLGGALLGKMFTNEIKYKKFNEIFQKIQQAEVKLGDLINACSQQYLMEQENKIKSLRREYGFMGLFKKYFNPSLKTVLLDRLIANLSKHKDEVRRKYNELAELPPGERVRKFLKGEWNYLKVTSELKSLVKDYLNLFNELISEGRRVNLVK</sequence>
<evidence type="ECO:0000313" key="2">
    <source>
        <dbReference type="EMBL" id="GAV24505.1"/>
    </source>
</evidence>
<feature type="coiled-coil region" evidence="1">
    <location>
        <begin position="346"/>
        <end position="410"/>
    </location>
</feature>
<name>A0A1L8CZZ7_9THEO</name>